<organism evidence="2 3">
    <name type="scientific">Formosimonas limnophila</name>
    <dbReference type="NCBI Taxonomy" id="1384487"/>
    <lineage>
        <taxon>Bacteria</taxon>
        <taxon>Pseudomonadati</taxon>
        <taxon>Pseudomonadota</taxon>
        <taxon>Betaproteobacteria</taxon>
        <taxon>Burkholderiales</taxon>
        <taxon>Burkholderiaceae</taxon>
        <taxon>Formosimonas</taxon>
    </lineage>
</organism>
<comment type="caution">
    <text evidence="2">The sequence shown here is derived from an EMBL/GenBank/DDBJ whole genome shotgun (WGS) entry which is preliminary data.</text>
</comment>
<protein>
    <recommendedName>
        <fullName evidence="4">DUF4124 domain-containing protein</fullName>
    </recommendedName>
</protein>
<sequence>MLKMMLKKATQMFFITTMFSANIVTAHAQTTETSIYICTQADGSIKLQNLNAGKNCTTKTVRITEPVRLPRVVTNPGDPQPAANAIIIGSRVSQQIQGQRDTGREAILRNELFLAQALLAKLQNEFQNGTPERRGDERNYQKYLDRTEQLKQQISLTQANISALSRELSRMP</sequence>
<feature type="signal peptide" evidence="1">
    <location>
        <begin position="1"/>
        <end position="28"/>
    </location>
</feature>
<dbReference type="EMBL" id="BMZG01000001">
    <property type="protein sequence ID" value="GHA64660.1"/>
    <property type="molecule type" value="Genomic_DNA"/>
</dbReference>
<name>A0A8J3CLP0_9BURK</name>
<reference evidence="2" key="1">
    <citation type="journal article" date="2014" name="Int. J. Syst. Evol. Microbiol.">
        <title>Complete genome sequence of Corynebacterium casei LMG S-19264T (=DSM 44701T), isolated from a smear-ripened cheese.</title>
        <authorList>
            <consortium name="US DOE Joint Genome Institute (JGI-PGF)"/>
            <person name="Walter F."/>
            <person name="Albersmeier A."/>
            <person name="Kalinowski J."/>
            <person name="Ruckert C."/>
        </authorList>
    </citation>
    <scope>NUCLEOTIDE SEQUENCE</scope>
    <source>
        <strain evidence="2">KCTC 32501</strain>
    </source>
</reference>
<dbReference type="AlphaFoldDB" id="A0A8J3CLP0"/>
<feature type="chain" id="PRO_5035146145" description="DUF4124 domain-containing protein" evidence="1">
    <location>
        <begin position="29"/>
        <end position="172"/>
    </location>
</feature>
<gene>
    <name evidence="2" type="ORF">GCM10009007_01310</name>
</gene>
<evidence type="ECO:0000313" key="3">
    <source>
        <dbReference type="Proteomes" id="UP000614287"/>
    </source>
</evidence>
<evidence type="ECO:0000313" key="2">
    <source>
        <dbReference type="EMBL" id="GHA64660.1"/>
    </source>
</evidence>
<dbReference type="Proteomes" id="UP000614287">
    <property type="component" value="Unassembled WGS sequence"/>
</dbReference>
<keyword evidence="1" id="KW-0732">Signal</keyword>
<accession>A0A8J3CLP0</accession>
<reference evidence="2" key="2">
    <citation type="submission" date="2020-09" db="EMBL/GenBank/DDBJ databases">
        <authorList>
            <person name="Sun Q."/>
            <person name="Kim S."/>
        </authorList>
    </citation>
    <scope>NUCLEOTIDE SEQUENCE</scope>
    <source>
        <strain evidence="2">KCTC 32501</strain>
    </source>
</reference>
<proteinExistence type="predicted"/>
<keyword evidence="3" id="KW-1185">Reference proteome</keyword>
<evidence type="ECO:0000256" key="1">
    <source>
        <dbReference type="SAM" id="SignalP"/>
    </source>
</evidence>
<evidence type="ECO:0008006" key="4">
    <source>
        <dbReference type="Google" id="ProtNLM"/>
    </source>
</evidence>